<dbReference type="GO" id="GO:0008168">
    <property type="term" value="F:methyltransferase activity"/>
    <property type="evidence" value="ECO:0007669"/>
    <property type="project" value="UniProtKB-KW"/>
</dbReference>
<evidence type="ECO:0000313" key="2">
    <source>
        <dbReference type="EMBL" id="MCB8882166.1"/>
    </source>
</evidence>
<dbReference type="CDD" id="cd02440">
    <property type="entry name" value="AdoMet_MTases"/>
    <property type="match status" value="1"/>
</dbReference>
<dbReference type="Proteomes" id="UP000721844">
    <property type="component" value="Unassembled WGS sequence"/>
</dbReference>
<comment type="caution">
    <text evidence="2">The sequence shown here is derived from an EMBL/GenBank/DDBJ whole genome shotgun (WGS) entry which is preliminary data.</text>
</comment>
<dbReference type="AlphaFoldDB" id="A0A964E549"/>
<reference evidence="2 3" key="1">
    <citation type="journal article" date="2021" name="Microorganisms">
        <title>Acidisoma silvae sp. nov. and Acidisomacellulosilytica sp. nov., Two Acidophilic Bacteria Isolated from Decaying Wood, Hydrolyzing Cellulose and Producing Poly-3-hydroxybutyrate.</title>
        <authorList>
            <person name="Mieszkin S."/>
            <person name="Pouder E."/>
            <person name="Uroz S."/>
            <person name="Simon-Colin C."/>
            <person name="Alain K."/>
        </authorList>
    </citation>
    <scope>NUCLEOTIDE SEQUENCE [LARGE SCALE GENOMIC DNA]</scope>
    <source>
        <strain evidence="2 3">HW T5.17</strain>
    </source>
</reference>
<dbReference type="RefSeq" id="WP_227308830.1">
    <property type="nucleotide sequence ID" value="NZ_JAESVA010000006.1"/>
</dbReference>
<dbReference type="EMBL" id="JAESVA010000006">
    <property type="protein sequence ID" value="MCB8882166.1"/>
    <property type="molecule type" value="Genomic_DNA"/>
</dbReference>
<organism evidence="2 3">
    <name type="scientific">Acidisoma cellulosilyticum</name>
    <dbReference type="NCBI Taxonomy" id="2802395"/>
    <lineage>
        <taxon>Bacteria</taxon>
        <taxon>Pseudomonadati</taxon>
        <taxon>Pseudomonadota</taxon>
        <taxon>Alphaproteobacteria</taxon>
        <taxon>Acetobacterales</taxon>
        <taxon>Acidocellaceae</taxon>
        <taxon>Acidisoma</taxon>
    </lineage>
</organism>
<gene>
    <name evidence="2" type="ORF">ACELLULO517_18110</name>
</gene>
<keyword evidence="3" id="KW-1185">Reference proteome</keyword>
<dbReference type="GO" id="GO:0032259">
    <property type="term" value="P:methylation"/>
    <property type="evidence" value="ECO:0007669"/>
    <property type="project" value="UniProtKB-KW"/>
</dbReference>
<protein>
    <submittedName>
        <fullName evidence="2">Class I SAM-dependent methyltransferase</fullName>
    </submittedName>
</protein>
<dbReference type="InterPro" id="IPR050508">
    <property type="entry name" value="Methyltransf_Superfamily"/>
</dbReference>
<dbReference type="Pfam" id="PF13649">
    <property type="entry name" value="Methyltransf_25"/>
    <property type="match status" value="1"/>
</dbReference>
<evidence type="ECO:0000313" key="3">
    <source>
        <dbReference type="Proteomes" id="UP000721844"/>
    </source>
</evidence>
<evidence type="ECO:0000259" key="1">
    <source>
        <dbReference type="Pfam" id="PF13649"/>
    </source>
</evidence>
<accession>A0A964E549</accession>
<name>A0A964E549_9PROT</name>
<feature type="domain" description="Methyltransferase" evidence="1">
    <location>
        <begin position="48"/>
        <end position="137"/>
    </location>
</feature>
<dbReference type="PANTHER" id="PTHR42912:SF94">
    <property type="entry name" value="METHYLTRANSFERASE TYPE 11 DOMAIN-CONTAINING PROTEIN"/>
    <property type="match status" value="1"/>
</dbReference>
<keyword evidence="2" id="KW-0808">Transferase</keyword>
<dbReference type="InterPro" id="IPR029063">
    <property type="entry name" value="SAM-dependent_MTases_sf"/>
</dbReference>
<dbReference type="SUPFAM" id="SSF53335">
    <property type="entry name" value="S-adenosyl-L-methionine-dependent methyltransferases"/>
    <property type="match status" value="1"/>
</dbReference>
<dbReference type="InterPro" id="IPR041698">
    <property type="entry name" value="Methyltransf_25"/>
</dbReference>
<keyword evidence="2" id="KW-0489">Methyltransferase</keyword>
<dbReference type="PANTHER" id="PTHR42912">
    <property type="entry name" value="METHYLTRANSFERASE"/>
    <property type="match status" value="1"/>
</dbReference>
<sequence>MIDNSDARTLAAYDADAASFAEDWESQPKPTDLHDAVWRFFAPGPTADIGCGSGRDTAWLVQNGFAATGFDGSTGLLQEASRRHPGIRFVQAMLPELAGLADASFANILCETVIMHLPPHAITPAVTRMVDLLMPNGSLYLTWRVTAGQDRRDDNARLYTAFDPDRVLQALTGTTLLLNEQTDSASSGKVIRRIVARKKFAA</sequence>
<dbReference type="Gene3D" id="3.40.50.150">
    <property type="entry name" value="Vaccinia Virus protein VP39"/>
    <property type="match status" value="1"/>
</dbReference>
<proteinExistence type="predicted"/>